<dbReference type="GO" id="GO:0004069">
    <property type="term" value="F:L-aspartate:2-oxoglutarate aminotransferase activity"/>
    <property type="evidence" value="ECO:0007669"/>
    <property type="project" value="UniProtKB-EC"/>
</dbReference>
<comment type="catalytic activity">
    <reaction evidence="6">
        <text>L-aspartate + 2-oxoglutarate = oxaloacetate + L-glutamate</text>
        <dbReference type="Rhea" id="RHEA:21824"/>
        <dbReference type="ChEBI" id="CHEBI:16452"/>
        <dbReference type="ChEBI" id="CHEBI:16810"/>
        <dbReference type="ChEBI" id="CHEBI:29985"/>
        <dbReference type="ChEBI" id="CHEBI:29991"/>
        <dbReference type="EC" id="2.6.1.1"/>
    </reaction>
</comment>
<dbReference type="InterPro" id="IPR004839">
    <property type="entry name" value="Aminotransferase_I/II_large"/>
</dbReference>
<gene>
    <name evidence="9" type="ORF">ATO8_01880</name>
</gene>
<evidence type="ECO:0000256" key="1">
    <source>
        <dbReference type="ARBA" id="ARBA00001933"/>
    </source>
</evidence>
<dbReference type="InterPro" id="IPR015421">
    <property type="entry name" value="PyrdxlP-dep_Trfase_major"/>
</dbReference>
<evidence type="ECO:0000313" key="10">
    <source>
        <dbReference type="Proteomes" id="UP000019063"/>
    </source>
</evidence>
<proteinExistence type="inferred from homology"/>
<keyword evidence="10" id="KW-1185">Reference proteome</keyword>
<dbReference type="InterPro" id="IPR004838">
    <property type="entry name" value="NHTrfase_class1_PyrdxlP-BS"/>
</dbReference>
<keyword evidence="3 7" id="KW-0032">Aminotransferase</keyword>
<dbReference type="InterPro" id="IPR015424">
    <property type="entry name" value="PyrdxlP-dep_Trfase"/>
</dbReference>
<evidence type="ECO:0000256" key="5">
    <source>
        <dbReference type="ARBA" id="ARBA00022898"/>
    </source>
</evidence>
<dbReference type="RefSeq" id="WP_043841532.1">
    <property type="nucleotide sequence ID" value="NZ_AQQW01000001.1"/>
</dbReference>
<dbReference type="AlphaFoldDB" id="W4HPC8"/>
<dbReference type="eggNOG" id="COG0436">
    <property type="taxonomic scope" value="Bacteria"/>
</dbReference>
<dbReference type="InterPro" id="IPR050596">
    <property type="entry name" value="AspAT/PAT-like"/>
</dbReference>
<dbReference type="Proteomes" id="UP000019063">
    <property type="component" value="Unassembled WGS sequence"/>
</dbReference>
<feature type="domain" description="Aminotransferase class I/classII large" evidence="8">
    <location>
        <begin position="35"/>
        <end position="383"/>
    </location>
</feature>
<evidence type="ECO:0000259" key="8">
    <source>
        <dbReference type="Pfam" id="PF00155"/>
    </source>
</evidence>
<evidence type="ECO:0000313" key="9">
    <source>
        <dbReference type="EMBL" id="ETW14617.1"/>
    </source>
</evidence>
<name>W4HPC8_9RHOB</name>
<keyword evidence="4 7" id="KW-0808">Transferase</keyword>
<dbReference type="SUPFAM" id="SSF53383">
    <property type="entry name" value="PLP-dependent transferases"/>
    <property type="match status" value="1"/>
</dbReference>
<dbReference type="Gene3D" id="3.40.640.10">
    <property type="entry name" value="Type I PLP-dependent aspartate aminotransferase-like (Major domain)"/>
    <property type="match status" value="1"/>
</dbReference>
<comment type="caution">
    <text evidence="9">The sequence shown here is derived from an EMBL/GenBank/DDBJ whole genome shotgun (WGS) entry which is preliminary data.</text>
</comment>
<dbReference type="PROSITE" id="PS00105">
    <property type="entry name" value="AA_TRANSFER_CLASS_1"/>
    <property type="match status" value="1"/>
</dbReference>
<evidence type="ECO:0000256" key="4">
    <source>
        <dbReference type="ARBA" id="ARBA00022679"/>
    </source>
</evidence>
<dbReference type="EC" id="2.6.1.-" evidence="7"/>
<dbReference type="CDD" id="cd00609">
    <property type="entry name" value="AAT_like"/>
    <property type="match status" value="1"/>
</dbReference>
<dbReference type="STRING" id="1379903.ATO8_01880"/>
<dbReference type="PANTHER" id="PTHR46383">
    <property type="entry name" value="ASPARTATE AMINOTRANSFERASE"/>
    <property type="match status" value="1"/>
</dbReference>
<dbReference type="EMBL" id="AQQW01000001">
    <property type="protein sequence ID" value="ETW14617.1"/>
    <property type="molecule type" value="Genomic_DNA"/>
</dbReference>
<dbReference type="Pfam" id="PF00155">
    <property type="entry name" value="Aminotran_1_2"/>
    <property type="match status" value="1"/>
</dbReference>
<dbReference type="GO" id="GO:0030170">
    <property type="term" value="F:pyridoxal phosphate binding"/>
    <property type="evidence" value="ECO:0007669"/>
    <property type="project" value="InterPro"/>
</dbReference>
<keyword evidence="5" id="KW-0663">Pyridoxal phosphate</keyword>
<dbReference type="GO" id="GO:0006520">
    <property type="term" value="P:amino acid metabolic process"/>
    <property type="evidence" value="ECO:0007669"/>
    <property type="project" value="InterPro"/>
</dbReference>
<evidence type="ECO:0000256" key="3">
    <source>
        <dbReference type="ARBA" id="ARBA00022576"/>
    </source>
</evidence>
<organism evidence="9 10">
    <name type="scientific">Roseivivax marinus</name>
    <dbReference type="NCBI Taxonomy" id="1379903"/>
    <lineage>
        <taxon>Bacteria</taxon>
        <taxon>Pseudomonadati</taxon>
        <taxon>Pseudomonadota</taxon>
        <taxon>Alphaproteobacteria</taxon>
        <taxon>Rhodobacterales</taxon>
        <taxon>Roseobacteraceae</taxon>
        <taxon>Roseivivax</taxon>
    </lineage>
</organism>
<evidence type="ECO:0000256" key="7">
    <source>
        <dbReference type="RuleBase" id="RU000481"/>
    </source>
</evidence>
<evidence type="ECO:0000256" key="2">
    <source>
        <dbReference type="ARBA" id="ARBA00007441"/>
    </source>
</evidence>
<comment type="similarity">
    <text evidence="2 7">Belongs to the class-I pyridoxal-phosphate-dependent aminotransferase family.</text>
</comment>
<evidence type="ECO:0000256" key="6">
    <source>
        <dbReference type="ARBA" id="ARBA00049185"/>
    </source>
</evidence>
<comment type="cofactor">
    <cofactor evidence="1 7">
        <name>pyridoxal 5'-phosphate</name>
        <dbReference type="ChEBI" id="CHEBI:597326"/>
    </cofactor>
</comment>
<accession>W4HPC8</accession>
<reference evidence="9 10" key="1">
    <citation type="journal article" date="2014" name="Antonie Van Leeuwenhoek">
        <title>Roseivivax atlanticus sp. nov., isolated from surface seawater of the Atlantic Ocean.</title>
        <authorList>
            <person name="Li G."/>
            <person name="Lai Q."/>
            <person name="Liu X."/>
            <person name="Sun F."/>
            <person name="Shao Z."/>
        </authorList>
    </citation>
    <scope>NUCLEOTIDE SEQUENCE [LARGE SCALE GENOMIC DNA]</scope>
    <source>
        <strain evidence="9 10">22II-s10s</strain>
    </source>
</reference>
<dbReference type="PANTHER" id="PTHR46383:SF1">
    <property type="entry name" value="ASPARTATE AMINOTRANSFERASE"/>
    <property type="match status" value="1"/>
</dbReference>
<dbReference type="PATRIC" id="fig|1317118.6.peg.385"/>
<protein>
    <recommendedName>
        <fullName evidence="7">Aminotransferase</fullName>
        <ecNumber evidence="7">2.6.1.-</ecNumber>
    </recommendedName>
</protein>
<sequence length="394" mass="41084">MPQLSTRITGLNDGGSDGWDVFYRARALVAAGHDITELTIGEHDRRTDPTILQDMHASAVGGHTGYAAVPGTDGLRDAVAARVAERTGVATTRDNVLITPGGQAALFAAHMAALDGGQTGLYIDPCYATYPGTIRAAGGRAVAVATTPDTGFLPHPRALAGPARGARSLLVNTPNNPAGRVYPRHTLDGIAAVAEAHDLWVISDEVYDTQVWDGAHLSPRALPRMAARTLVAGSLSKSHAMTGSRIGWLVGPEDAIARAAELATVTTYGVPGFIQDAAQAAIARGTEPETDVAAPFRRRRDLLMRVVAAEGGEAVRALPAEGTMYVLLDIRATGMTGAAFADALLDAEGIAVMPGESFGQAAAGHVRVALTVDDARLERALRTLARFARARVPA</sequence>